<dbReference type="InterPro" id="IPR013767">
    <property type="entry name" value="PAS_fold"/>
</dbReference>
<evidence type="ECO:0000259" key="2">
    <source>
        <dbReference type="PROSITE" id="PS50112"/>
    </source>
</evidence>
<sequence>MTSPSSQDLYSFLKDRGLTHSSPSKDDRSDETSNEGSGSRSFLDFDNDDIGEKLHEADRDQLNSADFGIVKVDDEGYVEFYNRYESGLSGVAPEDAQGRNFFTHLAPCSNNRIFQGRFKKGVQSGSMDERFTYTFTYKMRPTLVDVRLYRDAQNNNWVMVQKR</sequence>
<dbReference type="EMBL" id="PDEQ01000002">
    <property type="protein sequence ID" value="PEN14586.1"/>
    <property type="molecule type" value="Genomic_DNA"/>
</dbReference>
<dbReference type="InterPro" id="IPR035965">
    <property type="entry name" value="PAS-like_dom_sf"/>
</dbReference>
<dbReference type="GO" id="GO:0006355">
    <property type="term" value="P:regulation of DNA-templated transcription"/>
    <property type="evidence" value="ECO:0007669"/>
    <property type="project" value="InterPro"/>
</dbReference>
<proteinExistence type="predicted"/>
<evidence type="ECO:0000313" key="3">
    <source>
        <dbReference type="EMBL" id="PEN14586.1"/>
    </source>
</evidence>
<gene>
    <name evidence="3" type="ORF">CRI94_06075</name>
</gene>
<dbReference type="SUPFAM" id="SSF55785">
    <property type="entry name" value="PYP-like sensor domain (PAS domain)"/>
    <property type="match status" value="1"/>
</dbReference>
<name>A0A2A8D0Y3_9BACT</name>
<evidence type="ECO:0000256" key="1">
    <source>
        <dbReference type="SAM" id="MobiDB-lite"/>
    </source>
</evidence>
<evidence type="ECO:0000313" key="4">
    <source>
        <dbReference type="Proteomes" id="UP000220102"/>
    </source>
</evidence>
<feature type="domain" description="PAS" evidence="2">
    <location>
        <begin position="62"/>
        <end position="125"/>
    </location>
</feature>
<organism evidence="3 4">
    <name type="scientific">Longibacter salinarum</name>
    <dbReference type="NCBI Taxonomy" id="1850348"/>
    <lineage>
        <taxon>Bacteria</taxon>
        <taxon>Pseudomonadati</taxon>
        <taxon>Rhodothermota</taxon>
        <taxon>Rhodothermia</taxon>
        <taxon>Rhodothermales</taxon>
        <taxon>Salisaetaceae</taxon>
        <taxon>Longibacter</taxon>
    </lineage>
</organism>
<protein>
    <submittedName>
        <fullName evidence="3">Phosphonate transporter</fullName>
    </submittedName>
</protein>
<dbReference type="Pfam" id="PF00989">
    <property type="entry name" value="PAS"/>
    <property type="match status" value="1"/>
</dbReference>
<accession>A0A2A8D0Y3</accession>
<feature type="region of interest" description="Disordered" evidence="1">
    <location>
        <begin position="1"/>
        <end position="46"/>
    </location>
</feature>
<reference evidence="3 4" key="1">
    <citation type="submission" date="2017-10" db="EMBL/GenBank/DDBJ databases">
        <title>Draft genome of Longibacter Salinarum.</title>
        <authorList>
            <person name="Goh K.M."/>
            <person name="Shamsir M.S."/>
            <person name="Lim S.W."/>
        </authorList>
    </citation>
    <scope>NUCLEOTIDE SEQUENCE [LARGE SCALE GENOMIC DNA]</scope>
    <source>
        <strain evidence="3 4">KCTC 52045</strain>
    </source>
</reference>
<dbReference type="Gene3D" id="3.30.450.20">
    <property type="entry name" value="PAS domain"/>
    <property type="match status" value="1"/>
</dbReference>
<dbReference type="Proteomes" id="UP000220102">
    <property type="component" value="Unassembled WGS sequence"/>
</dbReference>
<dbReference type="InterPro" id="IPR000014">
    <property type="entry name" value="PAS"/>
</dbReference>
<dbReference type="PROSITE" id="PS50112">
    <property type="entry name" value="PAS"/>
    <property type="match status" value="1"/>
</dbReference>
<dbReference type="AlphaFoldDB" id="A0A2A8D0Y3"/>
<keyword evidence="4" id="KW-1185">Reference proteome</keyword>
<dbReference type="CDD" id="cd00130">
    <property type="entry name" value="PAS"/>
    <property type="match status" value="1"/>
</dbReference>
<dbReference type="RefSeq" id="WP_098074760.1">
    <property type="nucleotide sequence ID" value="NZ_PDEQ01000002.1"/>
</dbReference>
<comment type="caution">
    <text evidence="3">The sequence shown here is derived from an EMBL/GenBank/DDBJ whole genome shotgun (WGS) entry which is preliminary data.</text>
</comment>
<dbReference type="OrthoDB" id="8564681at2"/>
<feature type="compositionally biased region" description="Basic and acidic residues" evidence="1">
    <location>
        <begin position="13"/>
        <end position="31"/>
    </location>
</feature>